<dbReference type="GO" id="GO:0018189">
    <property type="term" value="P:pyrroloquinoline quinone biosynthetic process"/>
    <property type="evidence" value="ECO:0007669"/>
    <property type="project" value="UniProtKB-UniRule"/>
</dbReference>
<evidence type="ECO:0000259" key="7">
    <source>
        <dbReference type="Pfam" id="PF12706"/>
    </source>
</evidence>
<sequence>MRVVLLGTAAGGGVPQWNCACSHCVAVRGGRLPARTQECVAVSGDSRDWWLLNASPDIRSQLLATPALRAGPGPRQTPVRGVLLTDAELDHVLGLTILRGASLTGYATPRVLTALESALPLRGLLDRYAPWAWHDSSGTVELAGGLRVTTLSVGDKPPKYAAAQRSGENWVSALRIEDVATGGSLVYAPCLARWPDGLDQLLAGADCALLDGTFFDVDELGSAVRERDSGQARMGHLAVAGPEGSLAALARHPGLRRIYTHFNNTNPLLDPASPARALVERAGVEILADGAEFEL</sequence>
<dbReference type="SUPFAM" id="SSF56281">
    <property type="entry name" value="Metallo-hydrolase/oxidoreductase"/>
    <property type="match status" value="1"/>
</dbReference>
<feature type="domain" description="Metallo-beta-lactamase" evidence="7">
    <location>
        <begin position="49"/>
        <end position="262"/>
    </location>
</feature>
<dbReference type="UniPathway" id="UPA00539"/>
<dbReference type="EMBL" id="QQBC01000012">
    <property type="protein sequence ID" value="RDI62724.1"/>
    <property type="molecule type" value="Genomic_DNA"/>
</dbReference>
<comment type="similarity">
    <text evidence="2 6">Belongs to the PqqB family.</text>
</comment>
<evidence type="ECO:0000313" key="8">
    <source>
        <dbReference type="EMBL" id="RDI62724.1"/>
    </source>
</evidence>
<dbReference type="AlphaFoldDB" id="A0A370I0I4"/>
<evidence type="ECO:0000256" key="1">
    <source>
        <dbReference type="ARBA" id="ARBA00004886"/>
    </source>
</evidence>
<dbReference type="RefSeq" id="WP_067999328.1">
    <property type="nucleotide sequence ID" value="NZ_QQBC01000012.1"/>
</dbReference>
<dbReference type="Pfam" id="PF12706">
    <property type="entry name" value="Lactamase_B_2"/>
    <property type="match status" value="1"/>
</dbReference>
<dbReference type="NCBIfam" id="TIGR02108">
    <property type="entry name" value="PQQ_syn_pqqB"/>
    <property type="match status" value="1"/>
</dbReference>
<comment type="pathway">
    <text evidence="1 6">Cofactor biosynthesis; pyrroloquinoline quinone biosynthesis.</text>
</comment>
<name>A0A370I0I4_9NOCA</name>
<evidence type="ECO:0000313" key="9">
    <source>
        <dbReference type="Proteomes" id="UP000254869"/>
    </source>
</evidence>
<protein>
    <recommendedName>
        <fullName evidence="3 6">Coenzyme PQQ synthesis protein B</fullName>
    </recommendedName>
    <alternativeName>
        <fullName evidence="6">Pyrroloquinoline quinone biosynthesis protein B</fullName>
    </alternativeName>
</protein>
<keyword evidence="4 6" id="KW-0813">Transport</keyword>
<dbReference type="InterPro" id="IPR011842">
    <property type="entry name" value="PQQ_synth_PqqB"/>
</dbReference>
<dbReference type="InterPro" id="IPR036866">
    <property type="entry name" value="RibonucZ/Hydroxyglut_hydro"/>
</dbReference>
<evidence type="ECO:0000256" key="2">
    <source>
        <dbReference type="ARBA" id="ARBA00008481"/>
    </source>
</evidence>
<gene>
    <name evidence="6" type="primary">pqqB</name>
    <name evidence="8" type="ORF">DFR76_11241</name>
</gene>
<evidence type="ECO:0000256" key="4">
    <source>
        <dbReference type="ARBA" id="ARBA00022448"/>
    </source>
</evidence>
<accession>A0A370I0I4</accession>
<evidence type="ECO:0000256" key="3">
    <source>
        <dbReference type="ARBA" id="ARBA00015084"/>
    </source>
</evidence>
<dbReference type="Proteomes" id="UP000254869">
    <property type="component" value="Unassembled WGS sequence"/>
</dbReference>
<dbReference type="Gene3D" id="3.60.15.10">
    <property type="entry name" value="Ribonuclease Z/Hydroxyacylglutathione hydrolase-like"/>
    <property type="match status" value="1"/>
</dbReference>
<keyword evidence="5 6" id="KW-0884">PQQ biosynthesis</keyword>
<keyword evidence="9" id="KW-1185">Reference proteome</keyword>
<dbReference type="HAMAP" id="MF_00653">
    <property type="entry name" value="PQQ_syn_PqqB"/>
    <property type="match status" value="1"/>
</dbReference>
<evidence type="ECO:0000256" key="5">
    <source>
        <dbReference type="ARBA" id="ARBA00022905"/>
    </source>
</evidence>
<comment type="caution">
    <text evidence="8">The sequence shown here is derived from an EMBL/GenBank/DDBJ whole genome shotgun (WGS) entry which is preliminary data.</text>
</comment>
<dbReference type="STRING" id="1210086.GCA_001613105_03768"/>
<reference evidence="8 9" key="1">
    <citation type="submission" date="2018-07" db="EMBL/GenBank/DDBJ databases">
        <title>Genomic Encyclopedia of Type Strains, Phase IV (KMG-IV): sequencing the most valuable type-strain genomes for metagenomic binning, comparative biology and taxonomic classification.</title>
        <authorList>
            <person name="Goeker M."/>
        </authorList>
    </citation>
    <scope>NUCLEOTIDE SEQUENCE [LARGE SCALE GENOMIC DNA]</scope>
    <source>
        <strain evidence="8 9">DSM 44290</strain>
    </source>
</reference>
<comment type="function">
    <text evidence="6">May be involved in the transport of PQQ or its precursor to the periplasm.</text>
</comment>
<evidence type="ECO:0000256" key="6">
    <source>
        <dbReference type="HAMAP-Rule" id="MF_00653"/>
    </source>
</evidence>
<dbReference type="InterPro" id="IPR001279">
    <property type="entry name" value="Metallo-B-lactamas"/>
</dbReference>
<proteinExistence type="inferred from homology"/>
<organism evidence="8 9">
    <name type="scientific">Nocardia pseudobrasiliensis</name>
    <dbReference type="NCBI Taxonomy" id="45979"/>
    <lineage>
        <taxon>Bacteria</taxon>
        <taxon>Bacillati</taxon>
        <taxon>Actinomycetota</taxon>
        <taxon>Actinomycetes</taxon>
        <taxon>Mycobacteriales</taxon>
        <taxon>Nocardiaceae</taxon>
        <taxon>Nocardia</taxon>
    </lineage>
</organism>